<dbReference type="FunFam" id="3.30.160.60:FF:000446">
    <property type="entry name" value="Zinc finger protein"/>
    <property type="match status" value="1"/>
</dbReference>
<dbReference type="EMBL" id="KB469297">
    <property type="protein sequence ID" value="EPQ58784.1"/>
    <property type="molecule type" value="Genomic_DNA"/>
</dbReference>
<dbReference type="InterPro" id="IPR013087">
    <property type="entry name" value="Znf_C2H2_type"/>
</dbReference>
<reference evidence="7 8" key="1">
    <citation type="journal article" date="2012" name="Science">
        <title>The Paleozoic origin of enzymatic lignin decomposition reconstructed from 31 fungal genomes.</title>
        <authorList>
            <person name="Floudas D."/>
            <person name="Binder M."/>
            <person name="Riley R."/>
            <person name="Barry K."/>
            <person name="Blanchette R.A."/>
            <person name="Henrissat B."/>
            <person name="Martinez A.T."/>
            <person name="Otillar R."/>
            <person name="Spatafora J.W."/>
            <person name="Yadav J.S."/>
            <person name="Aerts A."/>
            <person name="Benoit I."/>
            <person name="Boyd A."/>
            <person name="Carlson A."/>
            <person name="Copeland A."/>
            <person name="Coutinho P.M."/>
            <person name="de Vries R.P."/>
            <person name="Ferreira P."/>
            <person name="Findley K."/>
            <person name="Foster B."/>
            <person name="Gaskell J."/>
            <person name="Glotzer D."/>
            <person name="Gorecki P."/>
            <person name="Heitman J."/>
            <person name="Hesse C."/>
            <person name="Hori C."/>
            <person name="Igarashi K."/>
            <person name="Jurgens J.A."/>
            <person name="Kallen N."/>
            <person name="Kersten P."/>
            <person name="Kohler A."/>
            <person name="Kuees U."/>
            <person name="Kumar T.K.A."/>
            <person name="Kuo A."/>
            <person name="LaButti K."/>
            <person name="Larrondo L.F."/>
            <person name="Lindquist E."/>
            <person name="Ling A."/>
            <person name="Lombard V."/>
            <person name="Lucas S."/>
            <person name="Lundell T."/>
            <person name="Martin R."/>
            <person name="McLaughlin D.J."/>
            <person name="Morgenstern I."/>
            <person name="Morin E."/>
            <person name="Murat C."/>
            <person name="Nagy L.G."/>
            <person name="Nolan M."/>
            <person name="Ohm R.A."/>
            <person name="Patyshakuliyeva A."/>
            <person name="Rokas A."/>
            <person name="Ruiz-Duenas F.J."/>
            <person name="Sabat G."/>
            <person name="Salamov A."/>
            <person name="Samejima M."/>
            <person name="Schmutz J."/>
            <person name="Slot J.C."/>
            <person name="St John F."/>
            <person name="Stenlid J."/>
            <person name="Sun H."/>
            <person name="Sun S."/>
            <person name="Syed K."/>
            <person name="Tsang A."/>
            <person name="Wiebenga A."/>
            <person name="Young D."/>
            <person name="Pisabarro A."/>
            <person name="Eastwood D.C."/>
            <person name="Martin F."/>
            <person name="Cullen D."/>
            <person name="Grigoriev I.V."/>
            <person name="Hibbett D.S."/>
        </authorList>
    </citation>
    <scope>NUCLEOTIDE SEQUENCE [LARGE SCALE GENOMIC DNA]</scope>
    <source>
        <strain evidence="7 8">ATCC 11539</strain>
    </source>
</reference>
<evidence type="ECO:0000256" key="4">
    <source>
        <dbReference type="ARBA" id="ARBA00022833"/>
    </source>
</evidence>
<dbReference type="PROSITE" id="PS50157">
    <property type="entry name" value="ZINC_FINGER_C2H2_2"/>
    <property type="match status" value="2"/>
</dbReference>
<keyword evidence="4" id="KW-0862">Zinc</keyword>
<dbReference type="GO" id="GO:0008270">
    <property type="term" value="F:zinc ion binding"/>
    <property type="evidence" value="ECO:0007669"/>
    <property type="project" value="UniProtKB-KW"/>
</dbReference>
<dbReference type="Gene3D" id="3.30.160.60">
    <property type="entry name" value="Classic Zinc Finger"/>
    <property type="match status" value="2"/>
</dbReference>
<feature type="non-terminal residue" evidence="7">
    <location>
        <position position="53"/>
    </location>
</feature>
<evidence type="ECO:0000256" key="3">
    <source>
        <dbReference type="ARBA" id="ARBA00022771"/>
    </source>
</evidence>
<keyword evidence="3 5" id="KW-0863">Zinc-finger</keyword>
<evidence type="ECO:0000256" key="5">
    <source>
        <dbReference type="PROSITE-ProRule" id="PRU00042"/>
    </source>
</evidence>
<organism evidence="7 8">
    <name type="scientific">Gloeophyllum trabeum (strain ATCC 11539 / FP-39264 / Madison 617)</name>
    <name type="common">Brown rot fungus</name>
    <dbReference type="NCBI Taxonomy" id="670483"/>
    <lineage>
        <taxon>Eukaryota</taxon>
        <taxon>Fungi</taxon>
        <taxon>Dikarya</taxon>
        <taxon>Basidiomycota</taxon>
        <taxon>Agaricomycotina</taxon>
        <taxon>Agaricomycetes</taxon>
        <taxon>Gloeophyllales</taxon>
        <taxon>Gloeophyllaceae</taxon>
        <taxon>Gloeophyllum</taxon>
    </lineage>
</organism>
<dbReference type="GO" id="GO:0000981">
    <property type="term" value="F:DNA-binding transcription factor activity, RNA polymerase II-specific"/>
    <property type="evidence" value="ECO:0007669"/>
    <property type="project" value="UniProtKB-ARBA"/>
</dbReference>
<dbReference type="Pfam" id="PF00096">
    <property type="entry name" value="zf-C2H2"/>
    <property type="match status" value="2"/>
</dbReference>
<dbReference type="HOGENOM" id="CLU_002678_42_25_1"/>
<feature type="domain" description="C2H2-type" evidence="6">
    <location>
        <begin position="29"/>
        <end position="53"/>
    </location>
</feature>
<dbReference type="KEGG" id="gtr:GLOTRDRAFT_25733"/>
<dbReference type="PANTHER" id="PTHR19818:SF139">
    <property type="entry name" value="PAIR-RULE PROTEIN ODD-PAIRED"/>
    <property type="match status" value="1"/>
</dbReference>
<dbReference type="PANTHER" id="PTHR19818">
    <property type="entry name" value="ZINC FINGER PROTEIN ZIC AND GLI"/>
    <property type="match status" value="1"/>
</dbReference>
<sequence>CPLRECGMTFTRKTNFKGHMRSHMGEKPFICDFAGCGKGFARENDMKRHRKAH</sequence>
<evidence type="ECO:0000313" key="7">
    <source>
        <dbReference type="EMBL" id="EPQ58784.1"/>
    </source>
</evidence>
<dbReference type="InterPro" id="IPR036236">
    <property type="entry name" value="Znf_C2H2_sf"/>
</dbReference>
<gene>
    <name evidence="7" type="ORF">GLOTRDRAFT_25733</name>
</gene>
<dbReference type="GO" id="GO:0005634">
    <property type="term" value="C:nucleus"/>
    <property type="evidence" value="ECO:0007669"/>
    <property type="project" value="TreeGrafter"/>
</dbReference>
<dbReference type="GO" id="GO:0000978">
    <property type="term" value="F:RNA polymerase II cis-regulatory region sequence-specific DNA binding"/>
    <property type="evidence" value="ECO:0007669"/>
    <property type="project" value="TreeGrafter"/>
</dbReference>
<dbReference type="Proteomes" id="UP000030669">
    <property type="component" value="Unassembled WGS sequence"/>
</dbReference>
<dbReference type="AlphaFoldDB" id="S7RZB6"/>
<dbReference type="OrthoDB" id="4748970at2759"/>
<feature type="domain" description="C2H2-type" evidence="6">
    <location>
        <begin position="1"/>
        <end position="28"/>
    </location>
</feature>
<keyword evidence="8" id="KW-1185">Reference proteome</keyword>
<dbReference type="GO" id="GO:0045944">
    <property type="term" value="P:positive regulation of transcription by RNA polymerase II"/>
    <property type="evidence" value="ECO:0007669"/>
    <property type="project" value="UniProtKB-ARBA"/>
</dbReference>
<protein>
    <recommendedName>
        <fullName evidence="6">C2H2-type domain-containing protein</fullName>
    </recommendedName>
</protein>
<keyword evidence="2" id="KW-0677">Repeat</keyword>
<dbReference type="RefSeq" id="XP_007861651.1">
    <property type="nucleotide sequence ID" value="XM_007863460.1"/>
</dbReference>
<accession>S7RZB6</accession>
<dbReference type="SUPFAM" id="SSF57667">
    <property type="entry name" value="beta-beta-alpha zinc fingers"/>
    <property type="match status" value="1"/>
</dbReference>
<dbReference type="GeneID" id="19305172"/>
<evidence type="ECO:0000313" key="8">
    <source>
        <dbReference type="Proteomes" id="UP000030669"/>
    </source>
</evidence>
<dbReference type="InterPro" id="IPR050329">
    <property type="entry name" value="GLI_C2H2-zinc-finger"/>
</dbReference>
<dbReference type="SMART" id="SM00355">
    <property type="entry name" value="ZnF_C2H2"/>
    <property type="match status" value="2"/>
</dbReference>
<evidence type="ECO:0000256" key="1">
    <source>
        <dbReference type="ARBA" id="ARBA00022723"/>
    </source>
</evidence>
<keyword evidence="1" id="KW-0479">Metal-binding</keyword>
<proteinExistence type="predicted"/>
<feature type="non-terminal residue" evidence="7">
    <location>
        <position position="1"/>
    </location>
</feature>
<evidence type="ECO:0000259" key="6">
    <source>
        <dbReference type="PROSITE" id="PS50157"/>
    </source>
</evidence>
<name>S7RZB6_GLOTA</name>
<dbReference type="PROSITE" id="PS00028">
    <property type="entry name" value="ZINC_FINGER_C2H2_1"/>
    <property type="match status" value="2"/>
</dbReference>
<dbReference type="eggNOG" id="KOG1721">
    <property type="taxonomic scope" value="Eukaryota"/>
</dbReference>
<dbReference type="FunFam" id="3.30.160.60:FF:000125">
    <property type="entry name" value="Putative zinc finger protein 143"/>
    <property type="match status" value="1"/>
</dbReference>
<evidence type="ECO:0000256" key="2">
    <source>
        <dbReference type="ARBA" id="ARBA00022737"/>
    </source>
</evidence>